<evidence type="ECO:0000256" key="12">
    <source>
        <dbReference type="ARBA" id="ARBA00023180"/>
    </source>
</evidence>
<dbReference type="RefSeq" id="XP_031556083.1">
    <property type="nucleotide sequence ID" value="XM_031700223.1"/>
</dbReference>
<dbReference type="InterPro" id="IPR003609">
    <property type="entry name" value="Pan_app"/>
</dbReference>
<dbReference type="PROSITE" id="PS01186">
    <property type="entry name" value="EGF_2"/>
    <property type="match status" value="1"/>
</dbReference>
<dbReference type="PROSITE" id="PS50026">
    <property type="entry name" value="EGF_3"/>
    <property type="match status" value="1"/>
</dbReference>
<keyword evidence="4 13" id="KW-0245">EGF-like domain</keyword>
<evidence type="ECO:0000313" key="17">
    <source>
        <dbReference type="Proteomes" id="UP000515163"/>
    </source>
</evidence>
<evidence type="ECO:0000256" key="10">
    <source>
        <dbReference type="ARBA" id="ARBA00023136"/>
    </source>
</evidence>
<feature type="disulfide bond" evidence="13">
    <location>
        <begin position="180"/>
        <end position="189"/>
    </location>
</feature>
<dbReference type="SMART" id="SM00181">
    <property type="entry name" value="EGF"/>
    <property type="match status" value="1"/>
</dbReference>
<dbReference type="SUPFAM" id="SSF57196">
    <property type="entry name" value="EGF/Laminin"/>
    <property type="match status" value="1"/>
</dbReference>
<dbReference type="InterPro" id="IPR053119">
    <property type="entry name" value="Cubilin_domain"/>
</dbReference>
<evidence type="ECO:0000256" key="9">
    <source>
        <dbReference type="ARBA" id="ARBA00022989"/>
    </source>
</evidence>
<evidence type="ECO:0000259" key="15">
    <source>
        <dbReference type="PROSITE" id="PS50026"/>
    </source>
</evidence>
<evidence type="ECO:0000256" key="1">
    <source>
        <dbReference type="ARBA" id="ARBA00004251"/>
    </source>
</evidence>
<dbReference type="KEGG" id="aten:116292870"/>
<dbReference type="GeneID" id="116292870"/>
<evidence type="ECO:0000256" key="3">
    <source>
        <dbReference type="ARBA" id="ARBA00022475"/>
    </source>
</evidence>
<keyword evidence="3" id="KW-1003">Cell membrane</keyword>
<sequence>MMVHNIGFIALFYLVIFLSSCTDPLSGACSTSIPGVSLKNHVINTAVVKDVSSCYYYCKDTDICQSLNYFFKERKCEVNNRTALLRMSHMIYSPGAMYFENPDRVLLGTSFHLPALSCDEIKNASKGTPESRHYWITEDISTVPTLVKCNFSTPAFYCSTKPCQNGATCLEGKDTYYCSCSAGYTGRTCDTPLGPCVRNPCLNGGQRHVTVKGLFRGPSPGTCTNFCTKSSQGWATEYSKLEHIFCMCY</sequence>
<evidence type="ECO:0000256" key="2">
    <source>
        <dbReference type="ARBA" id="ARBA00006373"/>
    </source>
</evidence>
<evidence type="ECO:0000256" key="4">
    <source>
        <dbReference type="ARBA" id="ARBA00022536"/>
    </source>
</evidence>
<name>A0A6P8HM56_ACTTE</name>
<dbReference type="Pfam" id="PF00024">
    <property type="entry name" value="PAN_1"/>
    <property type="match status" value="1"/>
</dbReference>
<proteinExistence type="inferred from homology"/>
<evidence type="ECO:0000256" key="5">
    <source>
        <dbReference type="ARBA" id="ARBA00022692"/>
    </source>
</evidence>
<protein>
    <submittedName>
        <fullName evidence="18">Neurogenic locus notch homolog protein 1-like</fullName>
    </submittedName>
</protein>
<evidence type="ECO:0000259" key="16">
    <source>
        <dbReference type="PROSITE" id="PS50948"/>
    </source>
</evidence>
<dbReference type="SMART" id="SM00179">
    <property type="entry name" value="EGF_CA"/>
    <property type="match status" value="1"/>
</dbReference>
<dbReference type="PROSITE" id="PS00022">
    <property type="entry name" value="EGF_1"/>
    <property type="match status" value="1"/>
</dbReference>
<evidence type="ECO:0000256" key="11">
    <source>
        <dbReference type="ARBA" id="ARBA00023157"/>
    </source>
</evidence>
<dbReference type="FunFam" id="2.10.25.10:FF:000391">
    <property type="entry name" value="Weary, isoform C"/>
    <property type="match status" value="1"/>
</dbReference>
<organism evidence="17 18">
    <name type="scientific">Actinia tenebrosa</name>
    <name type="common">Australian red waratah sea anemone</name>
    <dbReference type="NCBI Taxonomy" id="6105"/>
    <lineage>
        <taxon>Eukaryota</taxon>
        <taxon>Metazoa</taxon>
        <taxon>Cnidaria</taxon>
        <taxon>Anthozoa</taxon>
        <taxon>Hexacorallia</taxon>
        <taxon>Actiniaria</taxon>
        <taxon>Actiniidae</taxon>
        <taxon>Actinia</taxon>
    </lineage>
</organism>
<dbReference type="GO" id="GO:0005509">
    <property type="term" value="F:calcium ion binding"/>
    <property type="evidence" value="ECO:0007669"/>
    <property type="project" value="InterPro"/>
</dbReference>
<comment type="similarity">
    <text evidence="2">Belongs to the EGF domain peptide family.</text>
</comment>
<keyword evidence="9" id="KW-1133">Transmembrane helix</keyword>
<evidence type="ECO:0000256" key="8">
    <source>
        <dbReference type="ARBA" id="ARBA00022837"/>
    </source>
</evidence>
<dbReference type="PROSITE" id="PS50948">
    <property type="entry name" value="PAN"/>
    <property type="match status" value="1"/>
</dbReference>
<evidence type="ECO:0000256" key="7">
    <source>
        <dbReference type="ARBA" id="ARBA00022737"/>
    </source>
</evidence>
<dbReference type="InterPro" id="IPR000742">
    <property type="entry name" value="EGF"/>
</dbReference>
<feature type="chain" id="PRO_5028266096" evidence="14">
    <location>
        <begin position="28"/>
        <end position="249"/>
    </location>
</feature>
<dbReference type="GO" id="GO:0007154">
    <property type="term" value="P:cell communication"/>
    <property type="evidence" value="ECO:0007669"/>
    <property type="project" value="UniProtKB-ARBA"/>
</dbReference>
<keyword evidence="10" id="KW-0472">Membrane</keyword>
<accession>A0A6P8HM56</accession>
<evidence type="ECO:0000256" key="6">
    <source>
        <dbReference type="ARBA" id="ARBA00022729"/>
    </source>
</evidence>
<comment type="caution">
    <text evidence="13">Lacks conserved residue(s) required for the propagation of feature annotation.</text>
</comment>
<keyword evidence="7" id="KW-0677">Repeat</keyword>
<keyword evidence="5" id="KW-0812">Transmembrane</keyword>
<dbReference type="InParanoid" id="A0A6P8HM56"/>
<dbReference type="SUPFAM" id="SSF57414">
    <property type="entry name" value="Hairpin loop containing domain-like"/>
    <property type="match status" value="1"/>
</dbReference>
<reference evidence="18" key="1">
    <citation type="submission" date="2025-08" db="UniProtKB">
        <authorList>
            <consortium name="RefSeq"/>
        </authorList>
    </citation>
    <scope>IDENTIFICATION</scope>
    <source>
        <tissue evidence="18">Tentacle</tissue>
    </source>
</reference>
<keyword evidence="17" id="KW-1185">Reference proteome</keyword>
<dbReference type="Gene3D" id="2.10.25.10">
    <property type="entry name" value="Laminin"/>
    <property type="match status" value="1"/>
</dbReference>
<keyword evidence="8" id="KW-0106">Calcium</keyword>
<evidence type="ECO:0000256" key="14">
    <source>
        <dbReference type="SAM" id="SignalP"/>
    </source>
</evidence>
<keyword evidence="12" id="KW-0325">Glycoprotein</keyword>
<keyword evidence="6 14" id="KW-0732">Signal</keyword>
<dbReference type="OrthoDB" id="4062651at2759"/>
<feature type="domain" description="EGF-like" evidence="15">
    <location>
        <begin position="154"/>
        <end position="190"/>
    </location>
</feature>
<keyword evidence="11 13" id="KW-1015">Disulfide bond</keyword>
<feature type="signal peptide" evidence="14">
    <location>
        <begin position="1"/>
        <end position="27"/>
    </location>
</feature>
<gene>
    <name evidence="18" type="primary">LOC116292870</name>
</gene>
<dbReference type="PANTHER" id="PTHR47761">
    <property type="entry name" value="C-TYPE LECTIN-RELATED"/>
    <property type="match status" value="1"/>
</dbReference>
<evidence type="ECO:0000256" key="13">
    <source>
        <dbReference type="PROSITE-ProRule" id="PRU00076"/>
    </source>
</evidence>
<dbReference type="Proteomes" id="UP000515163">
    <property type="component" value="Unplaced"/>
</dbReference>
<dbReference type="InterPro" id="IPR001881">
    <property type="entry name" value="EGF-like_Ca-bd_dom"/>
</dbReference>
<dbReference type="PANTHER" id="PTHR47761:SF1">
    <property type="entry name" value="C-TYPE LECTIN-RELATED"/>
    <property type="match status" value="1"/>
</dbReference>
<evidence type="ECO:0000313" key="18">
    <source>
        <dbReference type="RefSeq" id="XP_031556083.1"/>
    </source>
</evidence>
<dbReference type="Pfam" id="PF00008">
    <property type="entry name" value="EGF"/>
    <property type="match status" value="1"/>
</dbReference>
<dbReference type="GO" id="GO:0023052">
    <property type="term" value="P:signaling"/>
    <property type="evidence" value="ECO:0007669"/>
    <property type="project" value="UniProtKB-ARBA"/>
</dbReference>
<dbReference type="CDD" id="cd00054">
    <property type="entry name" value="EGF_CA"/>
    <property type="match status" value="1"/>
</dbReference>
<comment type="subcellular location">
    <subcellularLocation>
        <location evidence="1">Cell membrane</location>
        <topology evidence="1">Single-pass type I membrane protein</topology>
    </subcellularLocation>
</comment>
<dbReference type="AlphaFoldDB" id="A0A6P8HM56"/>
<feature type="domain" description="Apple" evidence="16">
    <location>
        <begin position="29"/>
        <end position="103"/>
    </location>
</feature>
<dbReference type="GO" id="GO:0005886">
    <property type="term" value="C:plasma membrane"/>
    <property type="evidence" value="ECO:0007669"/>
    <property type="project" value="UniProtKB-SubCell"/>
</dbReference>